<dbReference type="EMBL" id="JARKIE010000020">
    <property type="protein sequence ID" value="KAJ7700474.1"/>
    <property type="molecule type" value="Genomic_DNA"/>
</dbReference>
<comment type="caution">
    <text evidence="2">The sequence shown here is derived from an EMBL/GenBank/DDBJ whole genome shotgun (WGS) entry which is preliminary data.</text>
</comment>
<evidence type="ECO:0000313" key="3">
    <source>
        <dbReference type="Proteomes" id="UP001221757"/>
    </source>
</evidence>
<dbReference type="AlphaFoldDB" id="A0AAD7GQP9"/>
<name>A0AAD7GQP9_MYCRO</name>
<gene>
    <name evidence="2" type="ORF">B0H17DRAFT_1195860</name>
</gene>
<keyword evidence="3" id="KW-1185">Reference proteome</keyword>
<evidence type="ECO:0000313" key="2">
    <source>
        <dbReference type="EMBL" id="KAJ7700474.1"/>
    </source>
</evidence>
<feature type="region of interest" description="Disordered" evidence="1">
    <location>
        <begin position="1"/>
        <end position="53"/>
    </location>
</feature>
<evidence type="ECO:0000256" key="1">
    <source>
        <dbReference type="SAM" id="MobiDB-lite"/>
    </source>
</evidence>
<organism evidence="2 3">
    <name type="scientific">Mycena rosella</name>
    <name type="common">Pink bonnet</name>
    <name type="synonym">Agaricus rosellus</name>
    <dbReference type="NCBI Taxonomy" id="1033263"/>
    <lineage>
        <taxon>Eukaryota</taxon>
        <taxon>Fungi</taxon>
        <taxon>Dikarya</taxon>
        <taxon>Basidiomycota</taxon>
        <taxon>Agaricomycotina</taxon>
        <taxon>Agaricomycetes</taxon>
        <taxon>Agaricomycetidae</taxon>
        <taxon>Agaricales</taxon>
        <taxon>Marasmiineae</taxon>
        <taxon>Mycenaceae</taxon>
        <taxon>Mycena</taxon>
    </lineage>
</organism>
<feature type="compositionally biased region" description="Low complexity" evidence="1">
    <location>
        <begin position="8"/>
        <end position="23"/>
    </location>
</feature>
<reference evidence="2" key="1">
    <citation type="submission" date="2023-03" db="EMBL/GenBank/DDBJ databases">
        <title>Massive genome expansion in bonnet fungi (Mycena s.s.) driven by repeated elements and novel gene families across ecological guilds.</title>
        <authorList>
            <consortium name="Lawrence Berkeley National Laboratory"/>
            <person name="Harder C.B."/>
            <person name="Miyauchi S."/>
            <person name="Viragh M."/>
            <person name="Kuo A."/>
            <person name="Thoen E."/>
            <person name="Andreopoulos B."/>
            <person name="Lu D."/>
            <person name="Skrede I."/>
            <person name="Drula E."/>
            <person name="Henrissat B."/>
            <person name="Morin E."/>
            <person name="Kohler A."/>
            <person name="Barry K."/>
            <person name="LaButti K."/>
            <person name="Morin E."/>
            <person name="Salamov A."/>
            <person name="Lipzen A."/>
            <person name="Mereny Z."/>
            <person name="Hegedus B."/>
            <person name="Baldrian P."/>
            <person name="Stursova M."/>
            <person name="Weitz H."/>
            <person name="Taylor A."/>
            <person name="Grigoriev I.V."/>
            <person name="Nagy L.G."/>
            <person name="Martin F."/>
            <person name="Kauserud H."/>
        </authorList>
    </citation>
    <scope>NUCLEOTIDE SEQUENCE</scope>
    <source>
        <strain evidence="2">CBHHK067</strain>
    </source>
</reference>
<sequence>MPPTASLSMPITAATPSSASLSPFETAPAARSPTAPGIRAPCTLPTPATRTSHAPENRASFMASSPNAPAVLCAAPAALATAVPRSCAAFALPAPPPIRCTLRPAPLFNTTAAMSTLPSYPDPSMKTHSLPWHATITSIRSLALSFRVVTKG</sequence>
<accession>A0AAD7GQP9</accession>
<dbReference type="Proteomes" id="UP001221757">
    <property type="component" value="Unassembled WGS sequence"/>
</dbReference>
<proteinExistence type="predicted"/>
<protein>
    <submittedName>
        <fullName evidence="2">Uncharacterized protein</fullName>
    </submittedName>
</protein>